<feature type="region of interest" description="Disordered" evidence="1">
    <location>
        <begin position="1"/>
        <end position="67"/>
    </location>
</feature>
<evidence type="ECO:0000256" key="1">
    <source>
        <dbReference type="SAM" id="MobiDB-lite"/>
    </source>
</evidence>
<dbReference type="EMBL" id="BPQH01000019">
    <property type="protein sequence ID" value="GJD52490.1"/>
    <property type="molecule type" value="Genomic_DNA"/>
</dbReference>
<protein>
    <recommendedName>
        <fullName evidence="4">CsbD family protein</fullName>
    </recommendedName>
</protein>
<comment type="caution">
    <text evidence="2">The sequence shown here is derived from an EMBL/GenBank/DDBJ whole genome shotgun (WGS) entry which is preliminary data.</text>
</comment>
<proteinExistence type="predicted"/>
<evidence type="ECO:0008006" key="4">
    <source>
        <dbReference type="Google" id="ProtNLM"/>
    </source>
</evidence>
<gene>
    <name evidence="2" type="ORF">OPKNFCMD_5256</name>
</gene>
<reference evidence="2" key="1">
    <citation type="journal article" date="2021" name="Front. Microbiol.">
        <title>Comprehensive Comparative Genomics and Phenotyping of Methylobacterium Species.</title>
        <authorList>
            <person name="Alessa O."/>
            <person name="Ogura Y."/>
            <person name="Fujitani Y."/>
            <person name="Takami H."/>
            <person name="Hayashi T."/>
            <person name="Sahin N."/>
            <person name="Tani A."/>
        </authorList>
    </citation>
    <scope>NUCLEOTIDE SEQUENCE</scope>
    <source>
        <strain evidence="2">KCTC 52305</strain>
    </source>
</reference>
<evidence type="ECO:0000313" key="2">
    <source>
        <dbReference type="EMBL" id="GJD52490.1"/>
    </source>
</evidence>
<name>A0ABQ4R5Q7_9HYPH</name>
<feature type="compositionally biased region" description="Basic and acidic residues" evidence="1">
    <location>
        <begin position="9"/>
        <end position="24"/>
    </location>
</feature>
<dbReference type="Proteomes" id="UP001055167">
    <property type="component" value="Unassembled WGS sequence"/>
</dbReference>
<keyword evidence="3" id="KW-1185">Reference proteome</keyword>
<accession>A0ABQ4R5Q7</accession>
<evidence type="ECO:0000313" key="3">
    <source>
        <dbReference type="Proteomes" id="UP001055167"/>
    </source>
</evidence>
<reference evidence="2" key="2">
    <citation type="submission" date="2021-08" db="EMBL/GenBank/DDBJ databases">
        <authorList>
            <person name="Tani A."/>
            <person name="Ola A."/>
            <person name="Ogura Y."/>
            <person name="Katsura K."/>
            <person name="Hayashi T."/>
        </authorList>
    </citation>
    <scope>NUCLEOTIDE SEQUENCE</scope>
    <source>
        <strain evidence="2">KCTC 52305</strain>
    </source>
</reference>
<organism evidence="2 3">
    <name type="scientific">Methylobacterium crusticola</name>
    <dbReference type="NCBI Taxonomy" id="1697972"/>
    <lineage>
        <taxon>Bacteria</taxon>
        <taxon>Pseudomonadati</taxon>
        <taxon>Pseudomonadota</taxon>
        <taxon>Alphaproteobacteria</taxon>
        <taxon>Hyphomicrobiales</taxon>
        <taxon>Methylobacteriaceae</taxon>
        <taxon>Methylobacterium</taxon>
    </lineage>
</organism>
<sequence length="67" mass="7074">MEYSQEGGVSERRATDEAEARKGSVAEAIGKITADPELEAKGAAQKAGLPAGEEGRETKNVVDREDI</sequence>
<feature type="compositionally biased region" description="Basic and acidic residues" evidence="1">
    <location>
        <begin position="53"/>
        <end position="67"/>
    </location>
</feature>